<protein>
    <submittedName>
        <fullName evidence="1">Restriction endonuclease</fullName>
    </submittedName>
</protein>
<dbReference type="Proteomes" id="UP000256695">
    <property type="component" value="Unassembled WGS sequence"/>
</dbReference>
<dbReference type="PANTHER" id="PTHR38733">
    <property type="entry name" value="PROTEIN MCRC"/>
    <property type="match status" value="1"/>
</dbReference>
<gene>
    <name evidence="1" type="ORF">CQA57_01930</name>
</gene>
<dbReference type="AlphaFoldDB" id="A0A3D8JBI8"/>
<dbReference type="InterPro" id="IPR019292">
    <property type="entry name" value="McrC"/>
</dbReference>
<dbReference type="EMBL" id="NXLX01000003">
    <property type="protein sequence ID" value="RDU74261.1"/>
    <property type="molecule type" value="Genomic_DNA"/>
</dbReference>
<organism evidence="1 2">
    <name type="scientific">Helicobacter anseris</name>
    <dbReference type="NCBI Taxonomy" id="375926"/>
    <lineage>
        <taxon>Bacteria</taxon>
        <taxon>Pseudomonadati</taxon>
        <taxon>Campylobacterota</taxon>
        <taxon>Epsilonproteobacteria</taxon>
        <taxon>Campylobacterales</taxon>
        <taxon>Helicobacteraceae</taxon>
        <taxon>Helicobacter</taxon>
    </lineage>
</organism>
<keyword evidence="1" id="KW-0378">Hydrolase</keyword>
<sequence>MKSFQVIEYQDFTESDKCNGEFFDSLVAFSQIEGNECFIKHHKKAGVDYLKAQNYVGVIQTKYGSLEILPKCFDDEVLQREAKGDLEVSFVISKQRLKELYRLENFENLSKEKLFDNKELDKIGARAASRNFLIECLKLFSLLPKVAKSSFLQTSKFPLLDIFIQMFCQEFFEIYKRGIRHDYVNIQKNHSYLKGKLLLKEHLKHNLVSKERFFTSNQEYLADIPQNRLIKTTLEFLKSKAVAHITLKQVNQALEFFRDIPRSKDFILDFKSCNASRHFSYYENILQWCKLFLEGNGFDIYSGDSRTYALLFPMEKLFEKYVACMLKKHNNFPIQTQKSDKWLLAKDDKKRFKMSLDLHIERNQEIIIADTKWKQLTLDSNKHFGISQGDLYQLFSYAIYHEAKEVWLIYPRLYTQSMEELSESIQKEIHESKYIFGEKEILLKILFAPLF</sequence>
<comment type="caution">
    <text evidence="1">The sequence shown here is derived from an EMBL/GenBank/DDBJ whole genome shotgun (WGS) entry which is preliminary data.</text>
</comment>
<keyword evidence="2" id="KW-1185">Reference proteome</keyword>
<dbReference type="Pfam" id="PF10117">
    <property type="entry name" value="McrBC"/>
    <property type="match status" value="1"/>
</dbReference>
<dbReference type="PANTHER" id="PTHR38733:SF1">
    <property type="entry name" value="TYPE IV METHYL-DIRECTED RESTRICTION ENZYME ECOKMCRBC"/>
    <property type="match status" value="1"/>
</dbReference>
<name>A0A3D8JBI8_9HELI</name>
<dbReference type="OrthoDB" id="307209at2"/>
<accession>A0A3D8JBI8</accession>
<evidence type="ECO:0000313" key="1">
    <source>
        <dbReference type="EMBL" id="RDU74261.1"/>
    </source>
</evidence>
<evidence type="ECO:0000313" key="2">
    <source>
        <dbReference type="Proteomes" id="UP000256695"/>
    </source>
</evidence>
<dbReference type="GO" id="GO:0004519">
    <property type="term" value="F:endonuclease activity"/>
    <property type="evidence" value="ECO:0007669"/>
    <property type="project" value="UniProtKB-KW"/>
</dbReference>
<proteinExistence type="predicted"/>
<keyword evidence="1" id="KW-0540">Nuclease</keyword>
<reference evidence="1 2" key="1">
    <citation type="submission" date="2018-04" db="EMBL/GenBank/DDBJ databases">
        <title>Novel Campyloabacter and Helicobacter Species and Strains.</title>
        <authorList>
            <person name="Mannion A.J."/>
            <person name="Shen Z."/>
            <person name="Fox J.G."/>
        </authorList>
    </citation>
    <scope>NUCLEOTIDE SEQUENCE [LARGE SCALE GENOMIC DNA]</scope>
    <source>
        <strain evidence="1 2">MIT 04-9362</strain>
    </source>
</reference>
<dbReference type="RefSeq" id="WP_115578556.1">
    <property type="nucleotide sequence ID" value="NZ_NXLX01000003.1"/>
</dbReference>
<keyword evidence="1" id="KW-0255">Endonuclease</keyword>